<protein>
    <submittedName>
        <fullName evidence="2">Uncharacterized protein</fullName>
    </submittedName>
</protein>
<name>A0ABW2AJM7_9MICO</name>
<reference evidence="3" key="1">
    <citation type="journal article" date="2019" name="Int. J. Syst. Evol. Microbiol.">
        <title>The Global Catalogue of Microorganisms (GCM) 10K type strain sequencing project: providing services to taxonomists for standard genome sequencing and annotation.</title>
        <authorList>
            <consortium name="The Broad Institute Genomics Platform"/>
            <consortium name="The Broad Institute Genome Sequencing Center for Infectious Disease"/>
            <person name="Wu L."/>
            <person name="Ma J."/>
        </authorList>
    </citation>
    <scope>NUCLEOTIDE SEQUENCE [LARGE SCALE GENOMIC DNA]</scope>
    <source>
        <strain evidence="3">CCUG 58127</strain>
    </source>
</reference>
<gene>
    <name evidence="2" type="ORF">ACFQDH_17830</name>
</gene>
<evidence type="ECO:0000313" key="2">
    <source>
        <dbReference type="EMBL" id="MFC6707061.1"/>
    </source>
</evidence>
<evidence type="ECO:0000313" key="3">
    <source>
        <dbReference type="Proteomes" id="UP001596298"/>
    </source>
</evidence>
<keyword evidence="3" id="KW-1185">Reference proteome</keyword>
<sequence>MTIDNDIPTHAPGSVRALIGELAQLEDAIRRASTYVSRSVNGPVLNPQLLDLIKREAEVVAALRARRSPSALPVRPQSHDDFPGTVQLP</sequence>
<proteinExistence type="predicted"/>
<evidence type="ECO:0000256" key="1">
    <source>
        <dbReference type="SAM" id="MobiDB-lite"/>
    </source>
</evidence>
<accession>A0ABW2AJM7</accession>
<comment type="caution">
    <text evidence="2">The sequence shown here is derived from an EMBL/GenBank/DDBJ whole genome shotgun (WGS) entry which is preliminary data.</text>
</comment>
<dbReference type="RefSeq" id="WP_382403731.1">
    <property type="nucleotide sequence ID" value="NZ_JBHSWH010000001.1"/>
</dbReference>
<organism evidence="2 3">
    <name type="scientific">Flexivirga alba</name>
    <dbReference type="NCBI Taxonomy" id="702742"/>
    <lineage>
        <taxon>Bacteria</taxon>
        <taxon>Bacillati</taxon>
        <taxon>Actinomycetota</taxon>
        <taxon>Actinomycetes</taxon>
        <taxon>Micrococcales</taxon>
        <taxon>Dermacoccaceae</taxon>
        <taxon>Flexivirga</taxon>
    </lineage>
</organism>
<feature type="region of interest" description="Disordered" evidence="1">
    <location>
        <begin position="67"/>
        <end position="89"/>
    </location>
</feature>
<dbReference type="Proteomes" id="UP001596298">
    <property type="component" value="Unassembled WGS sequence"/>
</dbReference>
<dbReference type="EMBL" id="JBHSWH010000001">
    <property type="protein sequence ID" value="MFC6707061.1"/>
    <property type="molecule type" value="Genomic_DNA"/>
</dbReference>